<keyword evidence="8" id="KW-1185">Reference proteome</keyword>
<dbReference type="InterPro" id="IPR036047">
    <property type="entry name" value="F-box-like_dom_sf"/>
</dbReference>
<name>A0AAV6JLN2_9ERIC</name>
<dbReference type="GO" id="GO:0010105">
    <property type="term" value="P:negative regulation of ethylene-activated signaling pathway"/>
    <property type="evidence" value="ECO:0007669"/>
    <property type="project" value="UniProtKB-ARBA"/>
</dbReference>
<dbReference type="InterPro" id="IPR032675">
    <property type="entry name" value="LRR_dom_sf"/>
</dbReference>
<comment type="pathway">
    <text evidence="2">Protein modification; protein ubiquitination.</text>
</comment>
<evidence type="ECO:0000256" key="3">
    <source>
        <dbReference type="ARBA" id="ARBA00022745"/>
    </source>
</evidence>
<evidence type="ECO:0000313" key="7">
    <source>
        <dbReference type="EMBL" id="KAG5540898.1"/>
    </source>
</evidence>
<dbReference type="GO" id="GO:0031146">
    <property type="term" value="P:SCF-dependent proteasomal ubiquitin-dependent protein catabolic process"/>
    <property type="evidence" value="ECO:0007669"/>
    <property type="project" value="TreeGrafter"/>
</dbReference>
<dbReference type="InterPro" id="IPR006553">
    <property type="entry name" value="Leu-rich_rpt_Cys-con_subtyp"/>
</dbReference>
<evidence type="ECO:0000256" key="2">
    <source>
        <dbReference type="ARBA" id="ARBA00004906"/>
    </source>
</evidence>
<dbReference type="SMART" id="SM00367">
    <property type="entry name" value="LRR_CC"/>
    <property type="match status" value="14"/>
</dbReference>
<evidence type="ECO:0000256" key="5">
    <source>
        <dbReference type="ARBA" id="ARBA00023242"/>
    </source>
</evidence>
<dbReference type="GO" id="GO:0009873">
    <property type="term" value="P:ethylene-activated signaling pathway"/>
    <property type="evidence" value="ECO:0007669"/>
    <property type="project" value="UniProtKB-KW"/>
</dbReference>
<dbReference type="FunFam" id="3.80.10.10:FF:000473">
    <property type="entry name" value="EIN3-binding F-box protein 1"/>
    <property type="match status" value="1"/>
</dbReference>
<keyword evidence="5" id="KW-0539">Nucleus</keyword>
<dbReference type="AlphaFoldDB" id="A0AAV6JLN2"/>
<dbReference type="SUPFAM" id="SSF81383">
    <property type="entry name" value="F-box domain"/>
    <property type="match status" value="1"/>
</dbReference>
<dbReference type="SUPFAM" id="SSF52047">
    <property type="entry name" value="RNI-like"/>
    <property type="match status" value="2"/>
</dbReference>
<evidence type="ECO:0000313" key="8">
    <source>
        <dbReference type="Proteomes" id="UP000823749"/>
    </source>
</evidence>
<dbReference type="GO" id="GO:0005634">
    <property type="term" value="C:nucleus"/>
    <property type="evidence" value="ECO:0007669"/>
    <property type="project" value="UniProtKB-SubCell"/>
</dbReference>
<feature type="domain" description="F-box/LRR-repeat protein 15-like leucin rich repeat" evidence="6">
    <location>
        <begin position="176"/>
        <end position="414"/>
    </location>
</feature>
<sequence>MSKLFDFAGDANLFPGGSIYPNLKESRLFLSLGNHVDIFFTPRKRSCISAPFVFSDEIFVEKQSPSIDVLPAECLFEVLRRLPQGKEKSIYASVSKRWLMLLSNIRRDEICSKEAAPSLETEKKLTLCDKKGGSVGTKVGVEGEDQEVEADGCLSRCLEGKKGTDVRLAAIAVGTGHCGGLGKLSIRGSNSTCGVTNLGLKAIASSCPSLKVLSLWNVSSVGDEGLVEIANGCCLLEKLDLSHCPNISDKALLAIAKNCPNLMSVTIDSCSNIGNKSLQAVGTYCRSLRSISIKNCPLVSDQGIANLLSLAGNILTKLKLQALNISDMSLAVIGHYGKAVTDLFLCDLQYVSEKGFWVMGNGQGLQKLRSFTLTSCHGVTDLGLEALGKGCPNLKRFCLHKCALLSDIGLVSFAKVAQSLESLQLEECHRVTQSGFFGVLVNCTGRLKALALANCLGFKDSPFGFPLMARCASLQSLSIRNCLGFGNFSLAILGKLCPQLQYVDLNGLHGITDEGLLPLIEICEAGLSKVNLSGCVNLSDKVISVIAKLHGSTLELLNLDGCKHITDESLVAIAEHCSLLRELDVSKSAVTDSGLVVLACAVQLNLQILSISGCSFMSDKSLPYLLKMGRTLLGLNIQHTNAISSSMVDLLVERLWCCDILS</sequence>
<dbReference type="PANTHER" id="PTHR13318">
    <property type="entry name" value="PARTNER OF PAIRED, ISOFORM B-RELATED"/>
    <property type="match status" value="1"/>
</dbReference>
<feature type="domain" description="F-box/LRR-repeat protein 15-like leucin rich repeat" evidence="6">
    <location>
        <begin position="552"/>
        <end position="653"/>
    </location>
</feature>
<dbReference type="Gene3D" id="3.80.10.10">
    <property type="entry name" value="Ribonuclease Inhibitor"/>
    <property type="match status" value="4"/>
</dbReference>
<dbReference type="EMBL" id="JACTNZ010000007">
    <property type="protein sequence ID" value="KAG5540898.1"/>
    <property type="molecule type" value="Genomic_DNA"/>
</dbReference>
<accession>A0AAV6JLN2</accession>
<evidence type="ECO:0000259" key="6">
    <source>
        <dbReference type="Pfam" id="PF25372"/>
    </source>
</evidence>
<comment type="caution">
    <text evidence="7">The sequence shown here is derived from an EMBL/GenBank/DDBJ whole genome shotgun (WGS) entry which is preliminary data.</text>
</comment>
<dbReference type="FunFam" id="3.80.10.10:FF:000595">
    <property type="entry name" value="EIN3-binding F-box protein 1"/>
    <property type="match status" value="1"/>
</dbReference>
<evidence type="ECO:0000256" key="1">
    <source>
        <dbReference type="ARBA" id="ARBA00004123"/>
    </source>
</evidence>
<dbReference type="Proteomes" id="UP000823749">
    <property type="component" value="Chromosome 7"/>
</dbReference>
<reference evidence="7" key="1">
    <citation type="submission" date="2020-08" db="EMBL/GenBank/DDBJ databases">
        <title>Plant Genome Project.</title>
        <authorList>
            <person name="Zhang R.-G."/>
        </authorList>
    </citation>
    <scope>NUCLEOTIDE SEQUENCE</scope>
    <source>
        <strain evidence="7">WSP0</strain>
        <tissue evidence="7">Leaf</tissue>
    </source>
</reference>
<comment type="subcellular location">
    <subcellularLocation>
        <location evidence="1">Nucleus</location>
    </subcellularLocation>
</comment>
<dbReference type="GO" id="GO:0019005">
    <property type="term" value="C:SCF ubiquitin ligase complex"/>
    <property type="evidence" value="ECO:0007669"/>
    <property type="project" value="TreeGrafter"/>
</dbReference>
<dbReference type="InterPro" id="IPR057207">
    <property type="entry name" value="FBXL15_LRR"/>
</dbReference>
<protein>
    <recommendedName>
        <fullName evidence="6">F-box/LRR-repeat protein 15-like leucin rich repeat domain-containing protein</fullName>
    </recommendedName>
</protein>
<evidence type="ECO:0000256" key="4">
    <source>
        <dbReference type="ARBA" id="ARBA00022786"/>
    </source>
</evidence>
<dbReference type="PANTHER" id="PTHR13318:SF105">
    <property type="entry name" value="F-BOX_LRR-REPEAT PROTEIN 3"/>
    <property type="match status" value="1"/>
</dbReference>
<gene>
    <name evidence="7" type="ORF">RHGRI_020964</name>
</gene>
<dbReference type="Pfam" id="PF25372">
    <property type="entry name" value="DUF7885"/>
    <property type="match status" value="2"/>
</dbReference>
<organism evidence="7 8">
    <name type="scientific">Rhododendron griersonianum</name>
    <dbReference type="NCBI Taxonomy" id="479676"/>
    <lineage>
        <taxon>Eukaryota</taxon>
        <taxon>Viridiplantae</taxon>
        <taxon>Streptophyta</taxon>
        <taxon>Embryophyta</taxon>
        <taxon>Tracheophyta</taxon>
        <taxon>Spermatophyta</taxon>
        <taxon>Magnoliopsida</taxon>
        <taxon>eudicotyledons</taxon>
        <taxon>Gunneridae</taxon>
        <taxon>Pentapetalae</taxon>
        <taxon>asterids</taxon>
        <taxon>Ericales</taxon>
        <taxon>Ericaceae</taxon>
        <taxon>Ericoideae</taxon>
        <taxon>Rhodoreae</taxon>
        <taxon>Rhododendron</taxon>
    </lineage>
</organism>
<keyword evidence="4" id="KW-0833">Ubl conjugation pathway</keyword>
<dbReference type="FunFam" id="3.80.10.10:FF:000451">
    <property type="entry name" value="EIN3-binding F-box protein 1"/>
    <property type="match status" value="1"/>
</dbReference>
<proteinExistence type="predicted"/>
<keyword evidence="3" id="KW-0936">Ethylene signaling pathway</keyword>